<dbReference type="AlphaFoldDB" id="A0A7S2MLK3"/>
<reference evidence="2" key="1">
    <citation type="submission" date="2021-01" db="EMBL/GenBank/DDBJ databases">
        <authorList>
            <person name="Corre E."/>
            <person name="Pelletier E."/>
            <person name="Niang G."/>
            <person name="Scheremetjew M."/>
            <person name="Finn R."/>
            <person name="Kale V."/>
            <person name="Holt S."/>
            <person name="Cochrane G."/>
            <person name="Meng A."/>
            <person name="Brown T."/>
            <person name="Cohen L."/>
        </authorList>
    </citation>
    <scope>NUCLEOTIDE SEQUENCE</scope>
    <source>
        <strain evidence="2">CCMP826</strain>
    </source>
</reference>
<name>A0A7S2MLK3_9STRA</name>
<evidence type="ECO:0000313" key="2">
    <source>
        <dbReference type="EMBL" id="CAD9490375.1"/>
    </source>
</evidence>
<dbReference type="InterPro" id="IPR049042">
    <property type="entry name" value="T4_Rnl1_C"/>
</dbReference>
<organism evidence="2">
    <name type="scientific">Helicotheca tamesis</name>
    <dbReference type="NCBI Taxonomy" id="374047"/>
    <lineage>
        <taxon>Eukaryota</taxon>
        <taxon>Sar</taxon>
        <taxon>Stramenopiles</taxon>
        <taxon>Ochrophyta</taxon>
        <taxon>Bacillariophyta</taxon>
        <taxon>Mediophyceae</taxon>
        <taxon>Lithodesmiophycidae</taxon>
        <taxon>Lithodesmiales</taxon>
        <taxon>Lithodesmiaceae</taxon>
        <taxon>Helicotheca</taxon>
    </lineage>
</organism>
<gene>
    <name evidence="2" type="ORF">HTAM1171_LOCUS5507</name>
</gene>
<dbReference type="EMBL" id="HBGV01008906">
    <property type="protein sequence ID" value="CAD9490375.1"/>
    <property type="molecule type" value="Transcribed_RNA"/>
</dbReference>
<dbReference type="Pfam" id="PF20819">
    <property type="entry name" value="T4_Rnl1_C"/>
    <property type="match status" value="1"/>
</dbReference>
<dbReference type="Gene3D" id="1.10.3550.20">
    <property type="match status" value="1"/>
</dbReference>
<proteinExistence type="predicted"/>
<evidence type="ECO:0000259" key="1">
    <source>
        <dbReference type="Pfam" id="PF20819"/>
    </source>
</evidence>
<sequence>MNHWTERLSLPNWDDFVNKVIPSKQNMEGYVLRLKSGQRIKIKTSWYRALHKTSSKLDNPNHLFEAVLEETVDDMKAMLHDNAGAISAIIEMEEFVDNIYVSLVTAAEDFFERYNHLGRKEYVMLGKEELDKRALQLAVQKYLGREVDYKSFIKSHWKDFGWKKS</sequence>
<accession>A0A7S2MLK3</accession>
<feature type="domain" description="T4 RNA ligase 1 C-terminal" evidence="1">
    <location>
        <begin position="57"/>
        <end position="153"/>
    </location>
</feature>
<protein>
    <recommendedName>
        <fullName evidence="1">T4 RNA ligase 1 C-terminal domain-containing protein</fullName>
    </recommendedName>
</protein>